<organism evidence="2 3">
    <name type="scientific">Oceanidesulfovibrio marinus</name>
    <dbReference type="NCBI Taxonomy" id="370038"/>
    <lineage>
        <taxon>Bacteria</taxon>
        <taxon>Pseudomonadati</taxon>
        <taxon>Thermodesulfobacteriota</taxon>
        <taxon>Desulfovibrionia</taxon>
        <taxon>Desulfovibrionales</taxon>
        <taxon>Desulfovibrionaceae</taxon>
        <taxon>Oceanidesulfovibrio</taxon>
    </lineage>
</organism>
<dbReference type="Proteomes" id="UP000434052">
    <property type="component" value="Unassembled WGS sequence"/>
</dbReference>
<evidence type="ECO:0000313" key="3">
    <source>
        <dbReference type="Proteomes" id="UP000434052"/>
    </source>
</evidence>
<reference evidence="2 3" key="1">
    <citation type="submission" date="2018-06" db="EMBL/GenBank/DDBJ databases">
        <title>Complete genome of Desulfovibrio marinus P48SEP.</title>
        <authorList>
            <person name="Crispim J.S."/>
            <person name="Vidigal P.M.P."/>
            <person name="Silva L.C.F."/>
            <person name="Araujo L.C."/>
            <person name="Laguardia C.N."/>
            <person name="Dias R.S."/>
            <person name="Sousa M.P."/>
            <person name="Paula S.O."/>
            <person name="Silva C."/>
        </authorList>
    </citation>
    <scope>NUCLEOTIDE SEQUENCE [LARGE SCALE GENOMIC DNA]</scope>
    <source>
        <strain evidence="2 3">P48SEP</strain>
    </source>
</reference>
<sequence>MINLREDEYWPYCADHLSPAQFDQLTSKNHAAFLGLEPQHQDNSNENIPQHSDWLRRKRSEGLWATDAKQANGPRNAKGL</sequence>
<comment type="caution">
    <text evidence="2">The sequence shown here is derived from an EMBL/GenBank/DDBJ whole genome shotgun (WGS) entry which is preliminary data.</text>
</comment>
<evidence type="ECO:0000313" key="2">
    <source>
        <dbReference type="EMBL" id="TVM24668.1"/>
    </source>
</evidence>
<protein>
    <submittedName>
        <fullName evidence="2">Uncharacterized protein</fullName>
    </submittedName>
</protein>
<dbReference type="EMBL" id="QMIF01000317">
    <property type="protein sequence ID" value="TVM24668.1"/>
    <property type="molecule type" value="Genomic_DNA"/>
</dbReference>
<feature type="region of interest" description="Disordered" evidence="1">
    <location>
        <begin position="59"/>
        <end position="80"/>
    </location>
</feature>
<gene>
    <name evidence="2" type="ORF">DQK91_23325</name>
</gene>
<dbReference type="AlphaFoldDB" id="A0A6P1ZCQ4"/>
<evidence type="ECO:0000256" key="1">
    <source>
        <dbReference type="SAM" id="MobiDB-lite"/>
    </source>
</evidence>
<name>A0A6P1ZCQ4_9BACT</name>
<proteinExistence type="predicted"/>
<accession>A0A6P1ZCQ4</accession>